<dbReference type="AlphaFoldDB" id="A0AAW1N497"/>
<evidence type="ECO:0008006" key="3">
    <source>
        <dbReference type="Google" id="ProtNLM"/>
    </source>
</evidence>
<sequence>MKIDSDHYPVVIELTIENTSRRKTIRKIHWMQFMSLCYKLQHPAGAIPKDGIETAAKHLTEHIQRVLRLCAVDRPMSFTDRWELNEREKGLLRKKYKVKERWSISRSMLDKRALNQLKRKVEEMINRKKEEHLGMTIAGEKRTQ</sequence>
<organism evidence="1 2">
    <name type="scientific">Popillia japonica</name>
    <name type="common">Japanese beetle</name>
    <dbReference type="NCBI Taxonomy" id="7064"/>
    <lineage>
        <taxon>Eukaryota</taxon>
        <taxon>Metazoa</taxon>
        <taxon>Ecdysozoa</taxon>
        <taxon>Arthropoda</taxon>
        <taxon>Hexapoda</taxon>
        <taxon>Insecta</taxon>
        <taxon>Pterygota</taxon>
        <taxon>Neoptera</taxon>
        <taxon>Endopterygota</taxon>
        <taxon>Coleoptera</taxon>
        <taxon>Polyphaga</taxon>
        <taxon>Scarabaeiformia</taxon>
        <taxon>Scarabaeidae</taxon>
        <taxon>Rutelinae</taxon>
        <taxon>Popillia</taxon>
    </lineage>
</organism>
<protein>
    <recommendedName>
        <fullName evidence="3">Endonuclease/exonuclease/phosphatase domain-containing protein</fullName>
    </recommendedName>
</protein>
<dbReference type="EMBL" id="JASPKY010000018">
    <property type="protein sequence ID" value="KAK9752765.1"/>
    <property type="molecule type" value="Genomic_DNA"/>
</dbReference>
<comment type="caution">
    <text evidence="1">The sequence shown here is derived from an EMBL/GenBank/DDBJ whole genome shotgun (WGS) entry which is preliminary data.</text>
</comment>
<evidence type="ECO:0000313" key="2">
    <source>
        <dbReference type="Proteomes" id="UP001458880"/>
    </source>
</evidence>
<name>A0AAW1N497_POPJA</name>
<evidence type="ECO:0000313" key="1">
    <source>
        <dbReference type="EMBL" id="KAK9752765.1"/>
    </source>
</evidence>
<proteinExistence type="predicted"/>
<dbReference type="Proteomes" id="UP001458880">
    <property type="component" value="Unassembled WGS sequence"/>
</dbReference>
<reference evidence="1 2" key="1">
    <citation type="journal article" date="2024" name="BMC Genomics">
        <title>De novo assembly and annotation of Popillia japonica's genome with initial clues to its potential as an invasive pest.</title>
        <authorList>
            <person name="Cucini C."/>
            <person name="Boschi S."/>
            <person name="Funari R."/>
            <person name="Cardaioli E."/>
            <person name="Iannotti N."/>
            <person name="Marturano G."/>
            <person name="Paoli F."/>
            <person name="Bruttini M."/>
            <person name="Carapelli A."/>
            <person name="Frati F."/>
            <person name="Nardi F."/>
        </authorList>
    </citation>
    <scope>NUCLEOTIDE SEQUENCE [LARGE SCALE GENOMIC DNA]</scope>
    <source>
        <strain evidence="1">DMR45628</strain>
    </source>
</reference>
<keyword evidence="2" id="KW-1185">Reference proteome</keyword>
<gene>
    <name evidence="1" type="ORF">QE152_g3967</name>
</gene>
<accession>A0AAW1N497</accession>